<proteinExistence type="predicted"/>
<dbReference type="Gene3D" id="3.20.20.140">
    <property type="entry name" value="Metal-dependent hydrolases"/>
    <property type="match status" value="1"/>
</dbReference>
<protein>
    <recommendedName>
        <fullName evidence="2">DUF3604 domain-containing protein</fullName>
    </recommendedName>
</protein>
<organism evidence="1">
    <name type="scientific">Kwoniella pini CBS 10737</name>
    <dbReference type="NCBI Taxonomy" id="1296096"/>
    <lineage>
        <taxon>Eukaryota</taxon>
        <taxon>Fungi</taxon>
        <taxon>Dikarya</taxon>
        <taxon>Basidiomycota</taxon>
        <taxon>Agaricomycotina</taxon>
        <taxon>Tremellomycetes</taxon>
        <taxon>Tremellales</taxon>
        <taxon>Cryptococcaceae</taxon>
        <taxon>Kwoniella</taxon>
    </lineage>
</organism>
<dbReference type="EMBL" id="KI894016">
    <property type="protein sequence ID" value="OCF46483.1"/>
    <property type="molecule type" value="Genomic_DNA"/>
</dbReference>
<reference evidence="1" key="2">
    <citation type="submission" date="2016-07" db="EMBL/GenBank/DDBJ databases">
        <title>Evolution of pathogenesis and genome organization in the Tremellales.</title>
        <authorList>
            <person name="Cuomo C."/>
            <person name="Litvintseva A."/>
            <person name="Heitman J."/>
            <person name="Chen Y."/>
            <person name="Sun S."/>
            <person name="Springer D."/>
            <person name="Dromer F."/>
            <person name="Young S."/>
            <person name="Zeng Q."/>
            <person name="Chapman S."/>
            <person name="Gujja S."/>
            <person name="Saif S."/>
            <person name="Birren B."/>
        </authorList>
    </citation>
    <scope>NUCLEOTIDE SEQUENCE</scope>
    <source>
        <strain evidence="1">CBS 10737</strain>
    </source>
</reference>
<dbReference type="AlphaFoldDB" id="A0A1B9HT83"/>
<sequence length="806" mass="88781">MRTLSEIEREDIIGTYTAPTGLYELVKTTPFLGSVSCSETELVAGSWHELRLTYTVGSSGLADGAWIKATFKFYSDWALFQTSDPKAANYISAEYEACPLLPGQLPSTVQALNVRFDQKGHERPFQKSIIVDIVDGFLNVGDKIHIRLGDRRMGGAGTRIQTFVEKDFRIRFYVDPVGTSRFAAVPGDVILQILSGPPASLVVLAPRLVKTSDKQIKVVIRAEDAWGNTVNNHTLSVTLSLINQSNGKVVQRRETCLPQQGWSTRTEMLSLGEEGSYRIQAVAQEYPSLSGSTLFTVKTDAPSVYYADLHVHSDDTVGTNDSLYNFSYAKECAGLDVVGYTANDFNITKENWNATVQLIDQLNTDNEFVIYPGTEWCGNTAVGGDHNVVFLDERHREFPYDRHGNVARSFEWNDQMQTDTIEPGTWPIDELYATYAHAPESHLLIPHIGGRRANLGWHHPQLERLIEVGSAWGHFEWFLRDAVARGYKLGVSANSDEHRGRCGGGVPGTAVFGTRGGLTGIIANRLDRPSIASALRARHTFATTGQRLVGLTWIDDNFAKGQGDEIVARSSKDLTQVGYRFFGQEAGFESIEAFGWNGTIMKRDLQEEVGYSEAHIRVSWGGARIKDRYREATWKGSVTVTNGIIRGVKRISVADTHPEETQWVNTDGSVGFTSSTSGDVDGIILDISWFGLESGEIHVQGTIEGYVKVGNALDPPPFKHCPTFSITGQRSGLYSSKPQLRKNLGGVDMFVAIERVSRPGQLPVEIDGVVDIAPKNGPHGFSPVCFVATQADGAKVWTSPIFVQFQ</sequence>
<gene>
    <name evidence="1" type="ORF">I206_07336</name>
</gene>
<dbReference type="OrthoDB" id="4652505at2759"/>
<evidence type="ECO:0008006" key="2">
    <source>
        <dbReference type="Google" id="ProtNLM"/>
    </source>
</evidence>
<reference evidence="1" key="1">
    <citation type="submission" date="2013-07" db="EMBL/GenBank/DDBJ databases">
        <title>The Genome Sequence of Cryptococcus pinus CBS10737.</title>
        <authorList>
            <consortium name="The Broad Institute Genome Sequencing Platform"/>
            <person name="Cuomo C."/>
            <person name="Litvintseva A."/>
            <person name="Chen Y."/>
            <person name="Heitman J."/>
            <person name="Sun S."/>
            <person name="Springer D."/>
            <person name="Dromer F."/>
            <person name="Young S.K."/>
            <person name="Zeng Q."/>
            <person name="Gargeya S."/>
            <person name="Fitzgerald M."/>
            <person name="Abouelleil A."/>
            <person name="Alvarado L."/>
            <person name="Berlin A.M."/>
            <person name="Chapman S.B."/>
            <person name="Dewar J."/>
            <person name="Goldberg J."/>
            <person name="Griggs A."/>
            <person name="Gujja S."/>
            <person name="Hansen M."/>
            <person name="Howarth C."/>
            <person name="Imamovic A."/>
            <person name="Larimer J."/>
            <person name="McCowan C."/>
            <person name="Murphy C."/>
            <person name="Pearson M."/>
            <person name="Priest M."/>
            <person name="Roberts A."/>
            <person name="Saif S."/>
            <person name="Shea T."/>
            <person name="Sykes S."/>
            <person name="Wortman J."/>
            <person name="Nusbaum C."/>
            <person name="Birren B."/>
        </authorList>
    </citation>
    <scope>NUCLEOTIDE SEQUENCE [LARGE SCALE GENOMIC DNA]</scope>
    <source>
        <strain evidence="1">CBS 10737</strain>
    </source>
</reference>
<accession>A0A1B9HT83</accession>
<dbReference type="InterPro" id="IPR016195">
    <property type="entry name" value="Pol/histidinol_Pase-like"/>
</dbReference>
<dbReference type="SUPFAM" id="SSF89550">
    <property type="entry name" value="PHP domain-like"/>
    <property type="match status" value="1"/>
</dbReference>
<evidence type="ECO:0000313" key="1">
    <source>
        <dbReference type="EMBL" id="OCF46483.1"/>
    </source>
</evidence>
<name>A0A1B9HT83_9TREE</name>
<dbReference type="STRING" id="1296096.A0A1B9HT83"/>